<feature type="region of interest" description="Disordered" evidence="1">
    <location>
        <begin position="107"/>
        <end position="126"/>
    </location>
</feature>
<evidence type="ECO:0000313" key="2">
    <source>
        <dbReference type="EMBL" id="KAL0247078.1"/>
    </source>
</evidence>
<reference evidence="2" key="2">
    <citation type="submission" date="2024-01" db="EMBL/GenBank/DDBJ databases">
        <title>Comparative genomics of Cryptococcus and Kwoniella reveals pathogenesis evolution and contrasting modes of karyotype evolution via chromosome fusion or intercentromeric recombination.</title>
        <authorList>
            <person name="Coelho M.A."/>
            <person name="David-Palma M."/>
            <person name="Shea T."/>
            <person name="Bowers K."/>
            <person name="Mcginley-Smith S."/>
            <person name="Mohammad A.W."/>
            <person name="Gnirke A."/>
            <person name="Yurkov A.M."/>
            <person name="Nowrousian M."/>
            <person name="Sun S."/>
            <person name="Cuomo C.A."/>
            <person name="Heitman J."/>
        </authorList>
    </citation>
    <scope>NUCLEOTIDE SEQUENCE</scope>
    <source>
        <strain evidence="2">IND107</strain>
    </source>
</reference>
<reference evidence="2" key="1">
    <citation type="submission" date="2015-01" db="EMBL/GenBank/DDBJ databases">
        <authorList>
            <consortium name="The Broad Institute Genomics Platform"/>
            <person name="Cuomo C."/>
            <person name="Litvintseva A."/>
            <person name="Chen Y."/>
            <person name="Heitman J."/>
            <person name="Sun S."/>
            <person name="Springer D."/>
            <person name="Dromer F."/>
            <person name="Young S."/>
            <person name="Zeng Q."/>
            <person name="Gargeya S."/>
            <person name="Abouelleil A."/>
            <person name="Alvarado L."/>
            <person name="Chapman S.B."/>
            <person name="Gainer-Dewar J."/>
            <person name="Goldberg J."/>
            <person name="Griggs A."/>
            <person name="Gujja S."/>
            <person name="Hansen M."/>
            <person name="Howarth C."/>
            <person name="Imamovic A."/>
            <person name="Larimer J."/>
            <person name="Murphy C."/>
            <person name="Naylor J."/>
            <person name="Pearson M."/>
            <person name="Priest M."/>
            <person name="Roberts A."/>
            <person name="Saif S."/>
            <person name="Shea T."/>
            <person name="Sykes S."/>
            <person name="Wortman J."/>
            <person name="Nusbaum C."/>
            <person name="Birren B."/>
        </authorList>
    </citation>
    <scope>NUCLEOTIDE SEQUENCE</scope>
    <source>
        <strain evidence="2">IND107</strain>
    </source>
</reference>
<dbReference type="GeneID" id="91990969"/>
<evidence type="ECO:0000256" key="1">
    <source>
        <dbReference type="SAM" id="MobiDB-lite"/>
    </source>
</evidence>
<proteinExistence type="predicted"/>
<protein>
    <submittedName>
        <fullName evidence="2">Uncharacterized protein</fullName>
    </submittedName>
</protein>
<accession>A0ABR3BPG2</accession>
<evidence type="ECO:0000313" key="3">
    <source>
        <dbReference type="Proteomes" id="UP000054399"/>
    </source>
</evidence>
<dbReference type="EMBL" id="ATAM02000007">
    <property type="protein sequence ID" value="KAL0247078.1"/>
    <property type="molecule type" value="Genomic_DNA"/>
</dbReference>
<name>A0ABR3BPG2_9TREE</name>
<feature type="region of interest" description="Disordered" evidence="1">
    <location>
        <begin position="166"/>
        <end position="186"/>
    </location>
</feature>
<dbReference type="Proteomes" id="UP000054399">
    <property type="component" value="Unassembled WGS sequence"/>
</dbReference>
<dbReference type="RefSeq" id="XP_066613039.1">
    <property type="nucleotide sequence ID" value="XM_066758591.1"/>
</dbReference>
<keyword evidence="3" id="KW-1185">Reference proteome</keyword>
<gene>
    <name evidence="2" type="ORF">I308_104113</name>
</gene>
<organism evidence="2 3">
    <name type="scientific">Cryptococcus tetragattii IND107</name>
    <dbReference type="NCBI Taxonomy" id="1296105"/>
    <lineage>
        <taxon>Eukaryota</taxon>
        <taxon>Fungi</taxon>
        <taxon>Dikarya</taxon>
        <taxon>Basidiomycota</taxon>
        <taxon>Agaricomycotina</taxon>
        <taxon>Tremellomycetes</taxon>
        <taxon>Tremellales</taxon>
        <taxon>Cryptococcaceae</taxon>
        <taxon>Cryptococcus</taxon>
        <taxon>Cryptococcus gattii species complex</taxon>
    </lineage>
</organism>
<sequence>MSSVWTSESQIHDLGRRASSISTFTIRQAVRRDTIKTRAIEFSFPKKEVEMPKEDQRQSKLTARSVSNFKDETSYIRLPTKFGLRRSTKLKNSADQLAEVLHIDTSVPISSQPSHPSPTPSTTTTLVQSSLYQNNSLPSTPTLRNPPLGKNRRQLHRQCAILDGEPLCPSKPSDFHSSGDISPNATSSCQSIQFARMNPFQDESSIPEDHGDSLGLSPTTTYQDSSPVPLSSILKLFWDLSNGRQLESEEVEDALMRFVASERRSIEDKGDNWDEGARCRVEWLIEQVAVLLNDPIYSPAMSNVLASLSFPEVSPHLQVPSIPFILAKRAMAPRSFSHSHISSGLHHPALHGSHNSQSWPSY</sequence>
<feature type="compositionally biased region" description="Polar residues" evidence="1">
    <location>
        <begin position="175"/>
        <end position="186"/>
    </location>
</feature>
<comment type="caution">
    <text evidence="2">The sequence shown here is derived from an EMBL/GenBank/DDBJ whole genome shotgun (WGS) entry which is preliminary data.</text>
</comment>